<evidence type="ECO:0000313" key="7">
    <source>
        <dbReference type="EMBL" id="CAK4004220.1"/>
    </source>
</evidence>
<dbReference type="Gene3D" id="3.50.50.60">
    <property type="entry name" value="FAD/NAD(P)-binding domain"/>
    <property type="match status" value="1"/>
</dbReference>
<dbReference type="InterPro" id="IPR036188">
    <property type="entry name" value="FAD/NAD-bd_sf"/>
</dbReference>
<dbReference type="Pfam" id="PF01494">
    <property type="entry name" value="FAD_binding_3"/>
    <property type="match status" value="1"/>
</dbReference>
<evidence type="ECO:0000256" key="4">
    <source>
        <dbReference type="ARBA" id="ARBA00023002"/>
    </source>
</evidence>
<dbReference type="InterPro" id="IPR002938">
    <property type="entry name" value="FAD-bd"/>
</dbReference>
<accession>A0AAI8YY67</accession>
<dbReference type="PANTHER" id="PTHR47178">
    <property type="entry name" value="MONOOXYGENASE, FAD-BINDING"/>
    <property type="match status" value="1"/>
</dbReference>
<evidence type="ECO:0000313" key="8">
    <source>
        <dbReference type="Proteomes" id="UP001296104"/>
    </source>
</evidence>
<organism evidence="7 8">
    <name type="scientific">Lecanosticta acicola</name>
    <dbReference type="NCBI Taxonomy" id="111012"/>
    <lineage>
        <taxon>Eukaryota</taxon>
        <taxon>Fungi</taxon>
        <taxon>Dikarya</taxon>
        <taxon>Ascomycota</taxon>
        <taxon>Pezizomycotina</taxon>
        <taxon>Dothideomycetes</taxon>
        <taxon>Dothideomycetidae</taxon>
        <taxon>Mycosphaerellales</taxon>
        <taxon>Mycosphaerellaceae</taxon>
        <taxon>Lecanosticta</taxon>
    </lineage>
</organism>
<comment type="caution">
    <text evidence="7">The sequence shown here is derived from an EMBL/GenBank/DDBJ whole genome shotgun (WGS) entry which is preliminary data.</text>
</comment>
<keyword evidence="3" id="KW-0274">FAD</keyword>
<gene>
    <name evidence="7" type="ORF">LECACI_7A004258</name>
</gene>
<dbReference type="EMBL" id="CAVMBE010000022">
    <property type="protein sequence ID" value="CAK4004220.1"/>
    <property type="molecule type" value="Genomic_DNA"/>
</dbReference>
<protein>
    <submittedName>
        <fullName evidence="7">FAD NAD(P)-binding domain-containing</fullName>
    </submittedName>
</protein>
<dbReference type="SUPFAM" id="SSF51905">
    <property type="entry name" value="FAD/NAD(P)-binding domain"/>
    <property type="match status" value="1"/>
</dbReference>
<dbReference type="Proteomes" id="UP001296104">
    <property type="component" value="Unassembled WGS sequence"/>
</dbReference>
<reference evidence="7" key="1">
    <citation type="submission" date="2023-11" db="EMBL/GenBank/DDBJ databases">
        <authorList>
            <person name="Alioto T."/>
            <person name="Alioto T."/>
            <person name="Gomez Garrido J."/>
        </authorList>
    </citation>
    <scope>NUCLEOTIDE SEQUENCE</scope>
</reference>
<name>A0AAI8YY67_9PEZI</name>
<proteinExistence type="predicted"/>
<evidence type="ECO:0000256" key="2">
    <source>
        <dbReference type="ARBA" id="ARBA00022630"/>
    </source>
</evidence>
<keyword evidence="8" id="KW-1185">Reference proteome</keyword>
<evidence type="ECO:0000256" key="1">
    <source>
        <dbReference type="ARBA" id="ARBA00001974"/>
    </source>
</evidence>
<keyword evidence="4" id="KW-0560">Oxidoreductase</keyword>
<evidence type="ECO:0000256" key="5">
    <source>
        <dbReference type="ARBA" id="ARBA00023033"/>
    </source>
</evidence>
<evidence type="ECO:0000259" key="6">
    <source>
        <dbReference type="Pfam" id="PF01494"/>
    </source>
</evidence>
<dbReference type="PANTHER" id="PTHR47178:SF3">
    <property type="entry name" value="FAD-BINDING DOMAIN-CONTAINING PROTEIN"/>
    <property type="match status" value="1"/>
</dbReference>
<evidence type="ECO:0000256" key="3">
    <source>
        <dbReference type="ARBA" id="ARBA00022827"/>
    </source>
</evidence>
<keyword evidence="5" id="KW-0503">Monooxygenase</keyword>
<feature type="domain" description="FAD-binding" evidence="6">
    <location>
        <begin position="275"/>
        <end position="339"/>
    </location>
</feature>
<dbReference type="GO" id="GO:0071949">
    <property type="term" value="F:FAD binding"/>
    <property type="evidence" value="ECO:0007669"/>
    <property type="project" value="InterPro"/>
</dbReference>
<comment type="cofactor">
    <cofactor evidence="1">
        <name>FAD</name>
        <dbReference type="ChEBI" id="CHEBI:57692"/>
    </cofactor>
</comment>
<dbReference type="AlphaFoldDB" id="A0AAI8YY67"/>
<sequence length="368" mass="41211">MQGAEVTVYEQDASLQARARDWNFGIYWAQVPLQECLPEYLHSEVENAQVDEHRASEDEVMPIINGETGDVLKAVPIPYNIRLARKRFLRAISNGVDIRFGKRIASISSDGHVATATFQDGTTATGNLLIGAEGAHSPVRKFLVGPEQAAPTPLPLVASVCMAKLPSEAALKFRQYARRLMVIFHPLGYFNWIGVHDAHGHSQPGEWTFMMIMSWIPNDRNYDVMNLQGDKILEDLKRRAEDFEEGIKFMWKSIPEGTKCWHNRLSHWIPEPWDNHHGTVTLVGDAAHPMTFHRGQGLNNAINDAALLAQKCSSHAFTPDAVRAYEAEMIPRAQEAVRGSTANSMDVHDWAKLVQSPLFTHGLTQKSK</sequence>
<keyword evidence="2" id="KW-0285">Flavoprotein</keyword>
<dbReference type="PRINTS" id="PR00420">
    <property type="entry name" value="RNGMNOXGNASE"/>
</dbReference>
<dbReference type="GO" id="GO:0004497">
    <property type="term" value="F:monooxygenase activity"/>
    <property type="evidence" value="ECO:0007669"/>
    <property type="project" value="UniProtKB-KW"/>
</dbReference>